<dbReference type="InterPro" id="IPR007145">
    <property type="entry name" value="MAP65_Ase1_PRC1"/>
</dbReference>
<feature type="region of interest" description="Disordered" evidence="1">
    <location>
        <begin position="623"/>
        <end position="713"/>
    </location>
</feature>
<sequence>MSWNEFLPELAVKHEVLEALYEDIGTPAGEKTKECQSLFDKFMVIMDEHIHQAQQTKERFVQECVQLLDDIKRMTGLVGHAEEGITKLIRALDGMSLWSRHALLREEYGYIFEHYTQRLEEIRELHGKLTEYATILGPTYVQPGPYPEEGAAVSFDIVQQFSDNIAVCEEEQKRRTSIVESTIIVIKHLWNELGLAPQDAFEREMIASEHDQVPISDETIRRLEMKQSMLEDERSKREKLVKDHLTEITRLWDKLRIENDDREEFVASRVGLNMDIIRAYKSELNRLEELKSQKLEEFILEERDNLYELWDKLYYSLDQRESFAPVFDNNFTDENLAIHEAEVTRLLAEVEENEHILNAIEKYRRTLDDFREFEITAMDAQRLFHRDPGRLLREEKFRNRMAREFPKAESELEEALYQWQQVKGRPFLVYGEEYINTMKLHAQQAREGKENEKLWREHRKHLSLQRDLRYGSQNPKKVAPNSPHPRRISPTIVPSTDSSGRRSPPLPQTPTSKRTIQLINRPGTPGSHRTRAMPPASPTTPTRARSHTLSLQSSGHSAALHSPHSHHSLQQQWQSGLGTKFYSRSESPATSFSFKKQPSTPSKHNSSISKRSNSIISISSTTTEVFAAPSTPSRLSRTLRPISLDLTGQDDETHSTPRRLKRSAADLSPPIGSPPNSPGAHYHRRPRSSSPHAPSSTKVQLAQSGSPFVAQSGSPFVARTAEMRGRDGFADLERQHQDNPLMRQFLEIRDEQEHEDREMQSAEEEDQDSVVELNRSEAEGLFSSSNKVVTVVNLEGPDHESDGWETENDDSPRSRKQSKNGSQGSSSRAPKSHDATSNGPLSG</sequence>
<feature type="compositionally biased region" description="Low complexity" evidence="1">
    <location>
        <begin position="602"/>
        <end position="611"/>
    </location>
</feature>
<evidence type="ECO:0000256" key="1">
    <source>
        <dbReference type="SAM" id="MobiDB-lite"/>
    </source>
</evidence>
<dbReference type="OrthoDB" id="642895at2759"/>
<protein>
    <recommendedName>
        <fullName evidence="4">Microtubule associated protein</fullName>
    </recommendedName>
</protein>
<accession>A0A9P6Q1N6</accession>
<dbReference type="GO" id="GO:0008017">
    <property type="term" value="F:microtubule binding"/>
    <property type="evidence" value="ECO:0007669"/>
    <property type="project" value="InterPro"/>
</dbReference>
<proteinExistence type="predicted"/>
<dbReference type="Pfam" id="PF03999">
    <property type="entry name" value="MAP65_ASE1"/>
    <property type="match status" value="1"/>
</dbReference>
<dbReference type="PANTHER" id="PTHR19321:SF41">
    <property type="entry name" value="FASCETTO-RELATED"/>
    <property type="match status" value="1"/>
</dbReference>
<name>A0A9P6Q1N6_9FUNG</name>
<dbReference type="Proteomes" id="UP000726737">
    <property type="component" value="Unassembled WGS sequence"/>
</dbReference>
<organism evidence="2 3">
    <name type="scientific">Mortierella polycephala</name>
    <dbReference type="NCBI Taxonomy" id="41804"/>
    <lineage>
        <taxon>Eukaryota</taxon>
        <taxon>Fungi</taxon>
        <taxon>Fungi incertae sedis</taxon>
        <taxon>Mucoromycota</taxon>
        <taxon>Mortierellomycotina</taxon>
        <taxon>Mortierellomycetes</taxon>
        <taxon>Mortierellales</taxon>
        <taxon>Mortierellaceae</taxon>
        <taxon>Mortierella</taxon>
    </lineage>
</organism>
<feature type="region of interest" description="Disordered" evidence="1">
    <location>
        <begin position="746"/>
        <end position="843"/>
    </location>
</feature>
<comment type="caution">
    <text evidence="2">The sequence shown here is derived from an EMBL/GenBank/DDBJ whole genome shotgun (WGS) entry which is preliminary data.</text>
</comment>
<evidence type="ECO:0000313" key="2">
    <source>
        <dbReference type="EMBL" id="KAG0257019.1"/>
    </source>
</evidence>
<dbReference type="GO" id="GO:1990023">
    <property type="term" value="C:mitotic spindle midzone"/>
    <property type="evidence" value="ECO:0007669"/>
    <property type="project" value="TreeGrafter"/>
</dbReference>
<gene>
    <name evidence="2" type="ORF">BG011_004204</name>
</gene>
<dbReference type="Gene3D" id="1.20.58.1520">
    <property type="match status" value="1"/>
</dbReference>
<dbReference type="EMBL" id="JAAAJA010000276">
    <property type="protein sequence ID" value="KAG0257019.1"/>
    <property type="molecule type" value="Genomic_DNA"/>
</dbReference>
<feature type="compositionally biased region" description="Polar residues" evidence="1">
    <location>
        <begin position="697"/>
        <end position="713"/>
    </location>
</feature>
<dbReference type="GO" id="GO:0051256">
    <property type="term" value="P:mitotic spindle midzone assembly"/>
    <property type="evidence" value="ECO:0007669"/>
    <property type="project" value="TreeGrafter"/>
</dbReference>
<feature type="compositionally biased region" description="Low complexity" evidence="1">
    <location>
        <begin position="553"/>
        <end position="578"/>
    </location>
</feature>
<dbReference type="PANTHER" id="PTHR19321">
    <property type="entry name" value="PROTEIN REGULATOR OF CYTOKINESIS 1 PRC1-RELATED"/>
    <property type="match status" value="1"/>
</dbReference>
<dbReference type="GO" id="GO:0005737">
    <property type="term" value="C:cytoplasm"/>
    <property type="evidence" value="ECO:0007669"/>
    <property type="project" value="TreeGrafter"/>
</dbReference>
<evidence type="ECO:0000313" key="3">
    <source>
        <dbReference type="Proteomes" id="UP000726737"/>
    </source>
</evidence>
<feature type="compositionally biased region" description="Polar residues" evidence="1">
    <location>
        <begin position="582"/>
        <end position="601"/>
    </location>
</feature>
<feature type="compositionally biased region" description="Basic and acidic residues" evidence="1">
    <location>
        <begin position="746"/>
        <end position="760"/>
    </location>
</feature>
<feature type="compositionally biased region" description="Polar residues" evidence="1">
    <location>
        <begin position="509"/>
        <end position="518"/>
    </location>
</feature>
<keyword evidence="3" id="KW-1185">Reference proteome</keyword>
<feature type="compositionally biased region" description="Low complexity" evidence="1">
    <location>
        <begin position="819"/>
        <end position="828"/>
    </location>
</feature>
<reference evidence="2" key="1">
    <citation type="journal article" date="2020" name="Fungal Divers.">
        <title>Resolving the Mortierellaceae phylogeny through synthesis of multi-gene phylogenetics and phylogenomics.</title>
        <authorList>
            <person name="Vandepol N."/>
            <person name="Liber J."/>
            <person name="Desiro A."/>
            <person name="Na H."/>
            <person name="Kennedy M."/>
            <person name="Barry K."/>
            <person name="Grigoriev I.V."/>
            <person name="Miller A.N."/>
            <person name="O'Donnell K."/>
            <person name="Stajich J.E."/>
            <person name="Bonito G."/>
        </authorList>
    </citation>
    <scope>NUCLEOTIDE SEQUENCE</scope>
    <source>
        <strain evidence="2">KOD948</strain>
    </source>
</reference>
<dbReference type="AlphaFoldDB" id="A0A9P6Q1N6"/>
<evidence type="ECO:0008006" key="4">
    <source>
        <dbReference type="Google" id="ProtNLM"/>
    </source>
</evidence>
<feature type="region of interest" description="Disordered" evidence="1">
    <location>
        <begin position="464"/>
        <end position="611"/>
    </location>
</feature>